<dbReference type="STRING" id="1314777.A0A164ZJQ3"/>
<reference evidence="2 3" key="1">
    <citation type="journal article" date="2016" name="Mol. Biol. Evol.">
        <title>Comparative Genomics of Early-Diverging Mushroom-Forming Fungi Provides Insights into the Origins of Lignocellulose Decay Capabilities.</title>
        <authorList>
            <person name="Nagy L.G."/>
            <person name="Riley R."/>
            <person name="Tritt A."/>
            <person name="Adam C."/>
            <person name="Daum C."/>
            <person name="Floudas D."/>
            <person name="Sun H."/>
            <person name="Yadav J.S."/>
            <person name="Pangilinan J."/>
            <person name="Larsson K.H."/>
            <person name="Matsuura K."/>
            <person name="Barry K."/>
            <person name="Labutti K."/>
            <person name="Kuo R."/>
            <person name="Ohm R.A."/>
            <person name="Bhattacharya S.S."/>
            <person name="Shirouzu T."/>
            <person name="Yoshinaga Y."/>
            <person name="Martin F.M."/>
            <person name="Grigoriev I.V."/>
            <person name="Hibbett D.S."/>
        </authorList>
    </citation>
    <scope>NUCLEOTIDE SEQUENCE [LARGE SCALE GENOMIC DNA]</scope>
    <source>
        <strain evidence="2 3">HHB9708</strain>
    </source>
</reference>
<feature type="compositionally biased region" description="Basic and acidic residues" evidence="1">
    <location>
        <begin position="42"/>
        <end position="60"/>
    </location>
</feature>
<accession>A0A164ZJQ3</accession>
<organism evidence="2 3">
    <name type="scientific">Sistotremastrum niveocremeum HHB9708</name>
    <dbReference type="NCBI Taxonomy" id="1314777"/>
    <lineage>
        <taxon>Eukaryota</taxon>
        <taxon>Fungi</taxon>
        <taxon>Dikarya</taxon>
        <taxon>Basidiomycota</taxon>
        <taxon>Agaricomycotina</taxon>
        <taxon>Agaricomycetes</taxon>
        <taxon>Sistotremastrales</taxon>
        <taxon>Sistotremastraceae</taxon>
        <taxon>Sertulicium</taxon>
        <taxon>Sertulicium niveocremeum</taxon>
    </lineage>
</organism>
<keyword evidence="3" id="KW-1185">Reference proteome</keyword>
<dbReference type="Proteomes" id="UP000076722">
    <property type="component" value="Unassembled WGS sequence"/>
</dbReference>
<feature type="compositionally biased region" description="Polar residues" evidence="1">
    <location>
        <begin position="1"/>
        <end position="13"/>
    </location>
</feature>
<evidence type="ECO:0000313" key="2">
    <source>
        <dbReference type="EMBL" id="KZS97791.1"/>
    </source>
</evidence>
<evidence type="ECO:0000256" key="1">
    <source>
        <dbReference type="SAM" id="MobiDB-lite"/>
    </source>
</evidence>
<dbReference type="EMBL" id="KV419396">
    <property type="protein sequence ID" value="KZS97791.1"/>
    <property type="molecule type" value="Genomic_DNA"/>
</dbReference>
<feature type="region of interest" description="Disordered" evidence="1">
    <location>
        <begin position="299"/>
        <end position="334"/>
    </location>
</feature>
<sequence length="683" mass="75143">MSAGSDNLVQQDDPQYIQDDADGLPSYDNLAAKNGPNSRQGWVEKRAAERYLDEPPEARAIRSAGGWGESSALNDSTESPAESPHESVFQARTQTDLSLPPAYVGNNTENPSSPISLGQRLAPSHIDLYTFGSRFLPHSTNPIYALLPFMNDQYLLLGSQDGLSMLEMFPTEAVNGLHFTKGPSEACRRSIWTGEGVYQLSVLENLGMSGNVPQGVILALVGADPSETNGDKDKAPMRSIRMYNMSSLASLVNWRVSQHGKPVDLKLSPLTPQQTPIKKHRHNGSITKGLKALVIESAHNTESEPRTSYHRLTPTNSPVRDDHARRSKRSDTVTSTDSSWDIVEDLPLRWATDYIPLALSSARSANASVNFFELWRDDTNRESGKAMLAVATKSCVLLYETLRGERAFKFVKEFYTPLPSRSISFIYQTPPDSARSRRISTPSSLDYGRKLCLFVTFDKKATIIRLADSAVLEVDLYDDQVYREPGFAGLPKELKGHWLPLSVVALPMPQVSLAPTLLPDVKTVYLLSRGKFTHIVPSPLSTPVSSTRPYAVLAWQSCPSRVVSRVCKLPTSEPFLQVVAFGEEGVEVQELSVSTLFKGKGRAEQVIRAYADVGADAGFLCGGGHWDLHTSNDGSSMLSTTDATTPLTETSQTGFYAWSRKGLEDWRVFWLGGGTTVNSRQYS</sequence>
<dbReference type="AlphaFoldDB" id="A0A164ZJQ3"/>
<gene>
    <name evidence="2" type="ORF">SISNIDRAFT_481679</name>
</gene>
<feature type="region of interest" description="Disordered" evidence="1">
    <location>
        <begin position="1"/>
        <end position="90"/>
    </location>
</feature>
<evidence type="ECO:0000313" key="3">
    <source>
        <dbReference type="Proteomes" id="UP000076722"/>
    </source>
</evidence>
<name>A0A164ZJQ3_9AGAM</name>
<protein>
    <submittedName>
        <fullName evidence="2">Uncharacterized protein</fullName>
    </submittedName>
</protein>
<proteinExistence type="predicted"/>
<dbReference type="OrthoDB" id="2590590at2759"/>
<feature type="compositionally biased region" description="Polar residues" evidence="1">
    <location>
        <begin position="71"/>
        <end position="80"/>
    </location>
</feature>